<protein>
    <submittedName>
        <fullName evidence="1">Uncharacterized protein</fullName>
    </submittedName>
</protein>
<gene>
    <name evidence="1" type="ORF">pdam_00023452</name>
</gene>
<evidence type="ECO:0000313" key="1">
    <source>
        <dbReference type="EMBL" id="RMX45869.1"/>
    </source>
</evidence>
<name>A0A3M6TX81_POCDA</name>
<accession>A0A3M6TX81</accession>
<reference evidence="1 2" key="1">
    <citation type="journal article" date="2018" name="Sci. Rep.">
        <title>Comparative analysis of the Pocillopora damicornis genome highlights role of immune system in coral evolution.</title>
        <authorList>
            <person name="Cunning R."/>
            <person name="Bay R.A."/>
            <person name="Gillette P."/>
            <person name="Baker A.C."/>
            <person name="Traylor-Knowles N."/>
        </authorList>
    </citation>
    <scope>NUCLEOTIDE SEQUENCE [LARGE SCALE GENOMIC DNA]</scope>
    <source>
        <strain evidence="1">RSMAS</strain>
        <tissue evidence="1">Whole animal</tissue>
    </source>
</reference>
<dbReference type="Proteomes" id="UP000275408">
    <property type="component" value="Unassembled WGS sequence"/>
</dbReference>
<sequence length="161" mass="18280">MLRALDLIVKDAYQSLVLGVTFELIINPSGEVTRHPVSDTLYIQPANSSICLSLKDLRQEIMLFPDTGNKYAVVDPFREDVNLPKVWVWKKAICMASKLSRFGVCKLGYLVIQTDLPILDNKEKDFESPLLFLLLSRFGFGKKPSAWQVNYPDLAFVNQDI</sequence>
<organism evidence="1 2">
    <name type="scientific">Pocillopora damicornis</name>
    <name type="common">Cauliflower coral</name>
    <name type="synonym">Millepora damicornis</name>
    <dbReference type="NCBI Taxonomy" id="46731"/>
    <lineage>
        <taxon>Eukaryota</taxon>
        <taxon>Metazoa</taxon>
        <taxon>Cnidaria</taxon>
        <taxon>Anthozoa</taxon>
        <taxon>Hexacorallia</taxon>
        <taxon>Scleractinia</taxon>
        <taxon>Astrocoeniina</taxon>
        <taxon>Pocilloporidae</taxon>
        <taxon>Pocillopora</taxon>
    </lineage>
</organism>
<proteinExistence type="predicted"/>
<comment type="caution">
    <text evidence="1">The sequence shown here is derived from an EMBL/GenBank/DDBJ whole genome shotgun (WGS) entry which is preliminary data.</text>
</comment>
<evidence type="ECO:0000313" key="2">
    <source>
        <dbReference type="Proteomes" id="UP000275408"/>
    </source>
</evidence>
<keyword evidence="2" id="KW-1185">Reference proteome</keyword>
<dbReference type="AlphaFoldDB" id="A0A3M6TX81"/>
<dbReference type="EMBL" id="RCHS01002758">
    <property type="protein sequence ID" value="RMX45869.1"/>
    <property type="molecule type" value="Genomic_DNA"/>
</dbReference>